<dbReference type="OrthoDB" id="1750064at2"/>
<feature type="transmembrane region" description="Helical" evidence="1">
    <location>
        <begin position="16"/>
        <end position="36"/>
    </location>
</feature>
<sequence length="195" mass="20864">MIMENSKIGNMKVRDIITVTLLSLCSAVIFFAFSFLYVIPVFILLFSVFVSLVQGIFFMMIGIKVPKKGAILLYAIISGVAGMNLIYALGSIAAGIIGEVLLAKTGYGKMKTLGIIYVIMQVINAFTSTVYPYAIAFESTKEMIAKTGADIALYEKASQMLAGAPIALILAATGAAVLLGAFIGSKMMKKHVVNR</sequence>
<accession>E6MHE3</accession>
<dbReference type="EMBL" id="AEQN01000017">
    <property type="protein sequence ID" value="EFV01507.1"/>
    <property type="molecule type" value="Genomic_DNA"/>
</dbReference>
<comment type="caution">
    <text evidence="2">The sequence shown here is derived from an EMBL/GenBank/DDBJ whole genome shotgun (WGS) entry which is preliminary data.</text>
</comment>
<dbReference type="eggNOG" id="ENOG502Z8PK">
    <property type="taxonomic scope" value="Bacteria"/>
</dbReference>
<dbReference type="HOGENOM" id="CLU_093450_5_0_9"/>
<feature type="transmembrane region" description="Helical" evidence="1">
    <location>
        <begin position="71"/>
        <end position="102"/>
    </location>
</feature>
<dbReference type="Pfam" id="PF09605">
    <property type="entry name" value="Trep_Strep"/>
    <property type="match status" value="1"/>
</dbReference>
<dbReference type="Proteomes" id="UP000004754">
    <property type="component" value="Unassembled WGS sequence"/>
</dbReference>
<evidence type="ECO:0000313" key="3">
    <source>
        <dbReference type="Proteomes" id="UP000004754"/>
    </source>
</evidence>
<dbReference type="STRING" id="887929.HMP0721_1428"/>
<organism evidence="2 3">
    <name type="scientific">Pseudoramibacter alactolyticus ATCC 23263</name>
    <dbReference type="NCBI Taxonomy" id="887929"/>
    <lineage>
        <taxon>Bacteria</taxon>
        <taxon>Bacillati</taxon>
        <taxon>Bacillota</taxon>
        <taxon>Clostridia</taxon>
        <taxon>Eubacteriales</taxon>
        <taxon>Eubacteriaceae</taxon>
        <taxon>Pseudoramibacter</taxon>
    </lineage>
</organism>
<name>E6MHE3_9FIRM</name>
<feature type="transmembrane region" description="Helical" evidence="1">
    <location>
        <begin position="162"/>
        <end position="185"/>
    </location>
</feature>
<feature type="transmembrane region" description="Helical" evidence="1">
    <location>
        <begin position="114"/>
        <end position="134"/>
    </location>
</feature>
<protein>
    <recommendedName>
        <fullName evidence="4">TIGR02185 family protein</fullName>
    </recommendedName>
</protein>
<reference evidence="2 3" key="1">
    <citation type="submission" date="2010-12" db="EMBL/GenBank/DDBJ databases">
        <authorList>
            <person name="Muzny D."/>
            <person name="Qin X."/>
            <person name="Deng J."/>
            <person name="Jiang H."/>
            <person name="Liu Y."/>
            <person name="Qu J."/>
            <person name="Song X.-Z."/>
            <person name="Zhang L."/>
            <person name="Thornton R."/>
            <person name="Coyle M."/>
            <person name="Francisco L."/>
            <person name="Jackson L."/>
            <person name="Javaid M."/>
            <person name="Korchina V."/>
            <person name="Kovar C."/>
            <person name="Mata R."/>
            <person name="Mathew T."/>
            <person name="Ngo R."/>
            <person name="Nguyen L."/>
            <person name="Nguyen N."/>
            <person name="Okwuonu G."/>
            <person name="Ongeri F."/>
            <person name="Pham C."/>
            <person name="Simmons D."/>
            <person name="Wilczek-Boney K."/>
            <person name="Hale W."/>
            <person name="Jakkamsetti A."/>
            <person name="Pham P."/>
            <person name="Ruth R."/>
            <person name="San Lucas F."/>
            <person name="Warren J."/>
            <person name="Zhang J."/>
            <person name="Zhao Z."/>
            <person name="Zhou C."/>
            <person name="Zhu D."/>
            <person name="Lee S."/>
            <person name="Bess C."/>
            <person name="Blankenburg K."/>
            <person name="Forbes L."/>
            <person name="Fu Q."/>
            <person name="Gubbala S."/>
            <person name="Hirani K."/>
            <person name="Jayaseelan J.C."/>
            <person name="Lara F."/>
            <person name="Munidasa M."/>
            <person name="Palculict T."/>
            <person name="Patil S."/>
            <person name="Pu L.-L."/>
            <person name="Saada N."/>
            <person name="Tang L."/>
            <person name="Weissenberger G."/>
            <person name="Zhu Y."/>
            <person name="Hemphill L."/>
            <person name="Shang Y."/>
            <person name="Youmans B."/>
            <person name="Ayvaz T."/>
            <person name="Ross M."/>
            <person name="Santibanez J."/>
            <person name="Aqrawi P."/>
            <person name="Gross S."/>
            <person name="Joshi V."/>
            <person name="Fowler G."/>
            <person name="Nazareth L."/>
            <person name="Reid J."/>
            <person name="Worley K."/>
            <person name="Petrosino J."/>
            <person name="Highlander S."/>
            <person name="Gibbs R."/>
        </authorList>
    </citation>
    <scope>NUCLEOTIDE SEQUENCE [LARGE SCALE GENOMIC DNA]</scope>
    <source>
        <strain evidence="2 3">ATCC 23263</strain>
    </source>
</reference>
<keyword evidence="1" id="KW-1133">Transmembrane helix</keyword>
<keyword evidence="1" id="KW-0472">Membrane</keyword>
<evidence type="ECO:0000256" key="1">
    <source>
        <dbReference type="SAM" id="Phobius"/>
    </source>
</evidence>
<gene>
    <name evidence="2" type="ORF">HMP0721_1428</name>
</gene>
<dbReference type="NCBIfam" id="TIGR02185">
    <property type="entry name" value="Trep_Strep"/>
    <property type="match status" value="1"/>
</dbReference>
<keyword evidence="3" id="KW-1185">Reference proteome</keyword>
<keyword evidence="1" id="KW-0812">Transmembrane</keyword>
<feature type="transmembrane region" description="Helical" evidence="1">
    <location>
        <begin position="43"/>
        <end position="65"/>
    </location>
</feature>
<dbReference type="InterPro" id="IPR011733">
    <property type="entry name" value="CHP02185_IM"/>
</dbReference>
<dbReference type="AlphaFoldDB" id="E6MHE3"/>
<evidence type="ECO:0008006" key="4">
    <source>
        <dbReference type="Google" id="ProtNLM"/>
    </source>
</evidence>
<evidence type="ECO:0000313" key="2">
    <source>
        <dbReference type="EMBL" id="EFV01507.1"/>
    </source>
</evidence>
<proteinExistence type="predicted"/>